<evidence type="ECO:0000313" key="2">
    <source>
        <dbReference type="EMBL" id="TQL97688.1"/>
    </source>
</evidence>
<accession>A0A543CKQ8</accession>
<keyword evidence="3" id="KW-1185">Reference proteome</keyword>
<evidence type="ECO:0000256" key="1">
    <source>
        <dbReference type="SAM" id="MobiDB-lite"/>
    </source>
</evidence>
<organism evidence="2 3">
    <name type="scientific">Actinoallomurus bryophytorum</name>
    <dbReference type="NCBI Taxonomy" id="1490222"/>
    <lineage>
        <taxon>Bacteria</taxon>
        <taxon>Bacillati</taxon>
        <taxon>Actinomycetota</taxon>
        <taxon>Actinomycetes</taxon>
        <taxon>Streptosporangiales</taxon>
        <taxon>Thermomonosporaceae</taxon>
        <taxon>Actinoallomurus</taxon>
    </lineage>
</organism>
<sequence length="320" mass="33891">MTSPTRDLVLRRRRLREAVFGDRPAEQHDAGSRPLRGVEGTVVDASPHLLVLVTPDGSEVRVPISAGASVWHSGRAGSAALQPGRNVIVRAADAGGLTAERIWVDIARVTGVIASRSGRVIEVDGGRHRGRTTLVIPPEAMAPIQVRHPRLEEGSLIDVIGVRRGGQIVGLAPATKSPQPASHADQPPPPRRSRSVPRVLRGTATWYDRPGSAFGGEYGAAYPALDPYGDGGGCGTGPASPLPLLSIASELHVRNDCTGRATRVPVIECGCVAAQFRDRCTQCGTSPRGRILELTRSAFVDLGGDLEDGCFNVTARVEER</sequence>
<protein>
    <submittedName>
        <fullName evidence="2">Uncharacterized protein</fullName>
    </submittedName>
</protein>
<dbReference type="OrthoDB" id="3502461at2"/>
<comment type="caution">
    <text evidence="2">The sequence shown here is derived from an EMBL/GenBank/DDBJ whole genome shotgun (WGS) entry which is preliminary data.</text>
</comment>
<reference evidence="2 3" key="1">
    <citation type="submission" date="2019-06" db="EMBL/GenBank/DDBJ databases">
        <title>Sequencing the genomes of 1000 actinobacteria strains.</title>
        <authorList>
            <person name="Klenk H.-P."/>
        </authorList>
    </citation>
    <scope>NUCLEOTIDE SEQUENCE [LARGE SCALE GENOMIC DNA]</scope>
    <source>
        <strain evidence="2 3">DSM 102200</strain>
    </source>
</reference>
<name>A0A543CKQ8_9ACTN</name>
<dbReference type="Proteomes" id="UP000316096">
    <property type="component" value="Unassembled WGS sequence"/>
</dbReference>
<dbReference type="RefSeq" id="WP_141956388.1">
    <property type="nucleotide sequence ID" value="NZ_VFOZ01000001.1"/>
</dbReference>
<dbReference type="EMBL" id="VFOZ01000001">
    <property type="protein sequence ID" value="TQL97688.1"/>
    <property type="molecule type" value="Genomic_DNA"/>
</dbReference>
<dbReference type="AlphaFoldDB" id="A0A543CKQ8"/>
<proteinExistence type="predicted"/>
<gene>
    <name evidence="2" type="ORF">FB559_3288</name>
</gene>
<feature type="region of interest" description="Disordered" evidence="1">
    <location>
        <begin position="171"/>
        <end position="199"/>
    </location>
</feature>
<evidence type="ECO:0000313" key="3">
    <source>
        <dbReference type="Proteomes" id="UP000316096"/>
    </source>
</evidence>